<dbReference type="EnsemblMetazoa" id="HelroT173390">
    <property type="protein sequence ID" value="HelroP173390"/>
    <property type="gene ID" value="HelroG173390"/>
</dbReference>
<dbReference type="GO" id="GO:0016791">
    <property type="term" value="F:phosphatase activity"/>
    <property type="evidence" value="ECO:0000318"/>
    <property type="project" value="GO_Central"/>
</dbReference>
<accession>T1F6R6</accession>
<keyword evidence="4" id="KW-1185">Reference proteome</keyword>
<dbReference type="SUPFAM" id="SSF56784">
    <property type="entry name" value="HAD-like"/>
    <property type="match status" value="2"/>
</dbReference>
<dbReference type="PANTHER" id="PTHR19288">
    <property type="entry name" value="4-NITROPHENYLPHOSPHATASE-RELATED"/>
    <property type="match status" value="1"/>
</dbReference>
<reference evidence="4" key="1">
    <citation type="submission" date="2012-12" db="EMBL/GenBank/DDBJ databases">
        <authorList>
            <person name="Hellsten U."/>
            <person name="Grimwood J."/>
            <person name="Chapman J.A."/>
            <person name="Shapiro H."/>
            <person name="Aerts A."/>
            <person name="Otillar R.P."/>
            <person name="Terry A.Y."/>
            <person name="Boore J.L."/>
            <person name="Simakov O."/>
            <person name="Marletaz F."/>
            <person name="Cho S.-J."/>
            <person name="Edsinger-Gonzales E."/>
            <person name="Havlak P."/>
            <person name="Kuo D.-H."/>
            <person name="Larsson T."/>
            <person name="Lv J."/>
            <person name="Arendt D."/>
            <person name="Savage R."/>
            <person name="Osoegawa K."/>
            <person name="de Jong P."/>
            <person name="Lindberg D.R."/>
            <person name="Seaver E.C."/>
            <person name="Weisblat D.A."/>
            <person name="Putnam N.H."/>
            <person name="Grigoriev I.V."/>
            <person name="Rokhsar D.S."/>
        </authorList>
    </citation>
    <scope>NUCLEOTIDE SEQUENCE</scope>
</reference>
<dbReference type="HOGENOM" id="CLU_440248_0_0_1"/>
<evidence type="ECO:0000313" key="4">
    <source>
        <dbReference type="Proteomes" id="UP000015101"/>
    </source>
</evidence>
<sequence length="621" mass="69836">MSFTVRMSLALPTAITILDVKMLGYVLNTVDTVILSYDAFFGSCQVKLAREVIAKFSKSKKTLWLHCNNSLNSTNSIYSFLKKHSITDISKDHILCSNYVASQSLKYLMNFYGKVLVVGSNCLTSELQDAGIDCISLPDFTEEDETFDSLVHYEVDPLVNCVVIAADENFDYAKAAKTTAYLSKKNISYIVVDYVPKKDEGELSYELSDSLVTLDCEEEASLAKRSEASANLSSEDRYFPDDLNDENDEFNSMAKDEEKKVGVNECKASECRLTEVAFDDRIADLTNTIGSQRSNSQRNKMISFRADVSSPIDKNIAGGMSVNSSAIRRASDENRIKSIFSHKSEKDRAKRPSVNSSETENKKLEFKGDDKKVDEPIQNDQQQVSKTAESIPEGKSSRNLSKGEPDVAVVIVKIDSAESKHGVENGASSEKMLNNHNEPHSKLENLNSNHSHYRPLTGSNSEIELNQRYELRSNNDSHVKIDESDDENSLKDDDNKNTNKNNDDKNEDDKKSAPPAIDLVGARDPFNYGVTRCILKMISTTCGREPEYHIGLPEEFTLKVMAMKMKVIPEKILFITDRLHPDILFANRCSFHSLLITNKRTKFEEVIKLERSRRELDKCVL</sequence>
<dbReference type="Gene3D" id="3.40.50.1000">
    <property type="entry name" value="HAD superfamily/HAD-like"/>
    <property type="match status" value="2"/>
</dbReference>
<feature type="region of interest" description="Disordered" evidence="1">
    <location>
        <begin position="419"/>
        <end position="518"/>
    </location>
</feature>
<organism evidence="3 4">
    <name type="scientific">Helobdella robusta</name>
    <name type="common">Californian leech</name>
    <dbReference type="NCBI Taxonomy" id="6412"/>
    <lineage>
        <taxon>Eukaryota</taxon>
        <taxon>Metazoa</taxon>
        <taxon>Spiralia</taxon>
        <taxon>Lophotrochozoa</taxon>
        <taxon>Annelida</taxon>
        <taxon>Clitellata</taxon>
        <taxon>Hirudinea</taxon>
        <taxon>Rhynchobdellida</taxon>
        <taxon>Glossiphoniidae</taxon>
        <taxon>Helobdella</taxon>
    </lineage>
</organism>
<name>T1F6R6_HELRO</name>
<dbReference type="InterPro" id="IPR006357">
    <property type="entry name" value="HAD-SF_hydro_IIA"/>
</dbReference>
<gene>
    <name evidence="3" type="primary">20204515</name>
    <name evidence="2" type="ORF">HELRODRAFT_173390</name>
</gene>
<dbReference type="STRING" id="6412.T1F6R6"/>
<evidence type="ECO:0000313" key="2">
    <source>
        <dbReference type="EMBL" id="ESO03691.1"/>
    </source>
</evidence>
<dbReference type="Proteomes" id="UP000015101">
    <property type="component" value="Unassembled WGS sequence"/>
</dbReference>
<protein>
    <submittedName>
        <fullName evidence="2 3">Uncharacterized protein</fullName>
    </submittedName>
</protein>
<dbReference type="Pfam" id="PF13344">
    <property type="entry name" value="Hydrolase_6"/>
    <property type="match status" value="1"/>
</dbReference>
<dbReference type="PANTHER" id="PTHR19288:SF93">
    <property type="entry name" value="FI11325P-RELATED"/>
    <property type="match status" value="1"/>
</dbReference>
<dbReference type="InterPro" id="IPR023214">
    <property type="entry name" value="HAD_sf"/>
</dbReference>
<dbReference type="GO" id="GO:0005737">
    <property type="term" value="C:cytoplasm"/>
    <property type="evidence" value="ECO:0000318"/>
    <property type="project" value="GO_Central"/>
</dbReference>
<dbReference type="GeneID" id="20204515"/>
<feature type="compositionally biased region" description="Polar residues" evidence="1">
    <location>
        <begin position="426"/>
        <end position="436"/>
    </location>
</feature>
<reference evidence="3" key="3">
    <citation type="submission" date="2015-06" db="UniProtKB">
        <authorList>
            <consortium name="EnsemblMetazoa"/>
        </authorList>
    </citation>
    <scope>IDENTIFICATION</scope>
</reference>
<dbReference type="OrthoDB" id="413953at2759"/>
<dbReference type="EMBL" id="AMQM01004532">
    <property type="status" value="NOT_ANNOTATED_CDS"/>
    <property type="molecule type" value="Genomic_DNA"/>
</dbReference>
<dbReference type="InParanoid" id="T1F6R6"/>
<evidence type="ECO:0000313" key="3">
    <source>
        <dbReference type="EnsemblMetazoa" id="HelroP173390"/>
    </source>
</evidence>
<dbReference type="EMBL" id="KB096590">
    <property type="protein sequence ID" value="ESO03691.1"/>
    <property type="molecule type" value="Genomic_DNA"/>
</dbReference>
<feature type="compositionally biased region" description="Basic and acidic residues" evidence="1">
    <location>
        <begin position="337"/>
        <end position="350"/>
    </location>
</feature>
<evidence type="ECO:0000256" key="1">
    <source>
        <dbReference type="SAM" id="MobiDB-lite"/>
    </source>
</evidence>
<feature type="compositionally biased region" description="Basic and acidic residues" evidence="1">
    <location>
        <begin position="359"/>
        <end position="375"/>
    </location>
</feature>
<reference evidence="2 4" key="2">
    <citation type="journal article" date="2013" name="Nature">
        <title>Insights into bilaterian evolution from three spiralian genomes.</title>
        <authorList>
            <person name="Simakov O."/>
            <person name="Marletaz F."/>
            <person name="Cho S.J."/>
            <person name="Edsinger-Gonzales E."/>
            <person name="Havlak P."/>
            <person name="Hellsten U."/>
            <person name="Kuo D.H."/>
            <person name="Larsson T."/>
            <person name="Lv J."/>
            <person name="Arendt D."/>
            <person name="Savage R."/>
            <person name="Osoegawa K."/>
            <person name="de Jong P."/>
            <person name="Grimwood J."/>
            <person name="Chapman J.A."/>
            <person name="Shapiro H."/>
            <person name="Aerts A."/>
            <person name="Otillar R.P."/>
            <person name="Terry A.Y."/>
            <person name="Boore J.L."/>
            <person name="Grigoriev I.V."/>
            <person name="Lindberg D.R."/>
            <person name="Seaver E.C."/>
            <person name="Weisblat D.A."/>
            <person name="Putnam N.H."/>
            <person name="Rokhsar D.S."/>
        </authorList>
    </citation>
    <scope>NUCLEOTIDE SEQUENCE</scope>
</reference>
<feature type="compositionally biased region" description="Basic and acidic residues" evidence="1">
    <location>
        <begin position="465"/>
        <end position="512"/>
    </location>
</feature>
<dbReference type="AlphaFoldDB" id="T1F6R6"/>
<feature type="compositionally biased region" description="Polar residues" evidence="1">
    <location>
        <begin position="378"/>
        <end position="388"/>
    </location>
</feature>
<feature type="region of interest" description="Disordered" evidence="1">
    <location>
        <begin position="337"/>
        <end position="402"/>
    </location>
</feature>
<dbReference type="CTD" id="20204515"/>
<proteinExistence type="predicted"/>
<dbReference type="RefSeq" id="XP_009018248.1">
    <property type="nucleotide sequence ID" value="XM_009020000.1"/>
</dbReference>
<dbReference type="Pfam" id="PF13242">
    <property type="entry name" value="Hydrolase_like"/>
    <property type="match status" value="1"/>
</dbReference>
<dbReference type="InterPro" id="IPR036412">
    <property type="entry name" value="HAD-like_sf"/>
</dbReference>
<dbReference type="KEGG" id="hro:HELRODRAFT_173390"/>